<gene>
    <name evidence="2" type="ORF">NESM_000431400</name>
</gene>
<feature type="compositionally biased region" description="Polar residues" evidence="1">
    <location>
        <begin position="1523"/>
        <end position="1539"/>
    </location>
</feature>
<comment type="caution">
    <text evidence="2">The sequence shown here is derived from an EMBL/GenBank/DDBJ whole genome shotgun (WGS) entry which is preliminary data.</text>
</comment>
<feature type="compositionally biased region" description="Basic residues" evidence="1">
    <location>
        <begin position="398"/>
        <end position="418"/>
    </location>
</feature>
<feature type="region of interest" description="Disordered" evidence="1">
    <location>
        <begin position="389"/>
        <end position="469"/>
    </location>
</feature>
<feature type="region of interest" description="Disordered" evidence="1">
    <location>
        <begin position="128"/>
        <end position="180"/>
    </location>
</feature>
<feature type="compositionally biased region" description="Low complexity" evidence="1">
    <location>
        <begin position="594"/>
        <end position="607"/>
    </location>
</feature>
<feature type="region of interest" description="Disordered" evidence="1">
    <location>
        <begin position="862"/>
        <end position="901"/>
    </location>
</feature>
<proteinExistence type="predicted"/>
<feature type="compositionally biased region" description="Acidic residues" evidence="1">
    <location>
        <begin position="207"/>
        <end position="217"/>
    </location>
</feature>
<protein>
    <submittedName>
        <fullName evidence="2">Uncharacterized protein</fullName>
    </submittedName>
</protein>
<feature type="region of interest" description="Disordered" evidence="1">
    <location>
        <begin position="582"/>
        <end position="607"/>
    </location>
</feature>
<dbReference type="Proteomes" id="UP001430356">
    <property type="component" value="Unassembled WGS sequence"/>
</dbReference>
<feature type="region of interest" description="Disordered" evidence="1">
    <location>
        <begin position="198"/>
        <end position="217"/>
    </location>
</feature>
<feature type="region of interest" description="Disordered" evidence="1">
    <location>
        <begin position="821"/>
        <end position="840"/>
    </location>
</feature>
<feature type="region of interest" description="Disordered" evidence="1">
    <location>
        <begin position="1260"/>
        <end position="1294"/>
    </location>
</feature>
<reference evidence="2 3" key="1">
    <citation type="journal article" date="2021" name="MBio">
        <title>A New Model Trypanosomatid, Novymonas esmeraldas: Genomic Perception of Its 'Candidatus Pandoraea novymonadis' Endosymbiont.</title>
        <authorList>
            <person name="Zakharova A."/>
            <person name="Saura A."/>
            <person name="Butenko A."/>
            <person name="Podesvova L."/>
            <person name="Warmusova S."/>
            <person name="Kostygov A.Y."/>
            <person name="Nenarokova A."/>
            <person name="Lukes J."/>
            <person name="Opperdoes F.R."/>
            <person name="Yurchenko V."/>
        </authorList>
    </citation>
    <scope>NUCLEOTIDE SEQUENCE [LARGE SCALE GENOMIC DNA]</scope>
    <source>
        <strain evidence="2 3">E262AT.01</strain>
    </source>
</reference>
<feature type="region of interest" description="Disordered" evidence="1">
    <location>
        <begin position="1326"/>
        <end position="1347"/>
    </location>
</feature>
<feature type="compositionally biased region" description="Polar residues" evidence="1">
    <location>
        <begin position="1117"/>
        <end position="1138"/>
    </location>
</feature>
<name>A0AAW0ELU9_9TRYP</name>
<accession>A0AAW0ELU9</accession>
<keyword evidence="3" id="KW-1185">Reference proteome</keyword>
<feature type="region of interest" description="Disordered" evidence="1">
    <location>
        <begin position="1456"/>
        <end position="1539"/>
    </location>
</feature>
<feature type="region of interest" description="Disordered" evidence="1">
    <location>
        <begin position="1163"/>
        <end position="1206"/>
    </location>
</feature>
<feature type="compositionally biased region" description="Polar residues" evidence="1">
    <location>
        <begin position="233"/>
        <end position="256"/>
    </location>
</feature>
<feature type="compositionally biased region" description="Low complexity" evidence="1">
    <location>
        <begin position="1174"/>
        <end position="1197"/>
    </location>
</feature>
<evidence type="ECO:0000313" key="2">
    <source>
        <dbReference type="EMBL" id="KAK7195083.1"/>
    </source>
</evidence>
<feature type="compositionally biased region" description="Low complexity" evidence="1">
    <location>
        <begin position="1077"/>
        <end position="1088"/>
    </location>
</feature>
<evidence type="ECO:0000256" key="1">
    <source>
        <dbReference type="SAM" id="MobiDB-lite"/>
    </source>
</evidence>
<feature type="region of interest" description="Disordered" evidence="1">
    <location>
        <begin position="233"/>
        <end position="265"/>
    </location>
</feature>
<sequence length="1539" mass="156751">MTSLPSRWDDEAASPPPRPPKRSCSRGQCERMHAEADRPGTPTSDTIPTQPERVLERHSDEVEATPTRAAPGGPQDTGALVRFMYAGEAAASDDDATMLATVQLLNATTMTLSPSACRPIAAGEHQRCRTGVAAAPRHRDDDDVDNAGTSERGPSHSPDTPTDATDATDTTDASDTTDTTDASVHVSAAIRLDATSSATATGVAGAAEEDESDDEDEDGLFHETVLFTNHTLHSLGSTHRTPTATPAQPSPETAGSASPAPFQPRSLELTPVRRTGTTAAGGQTCLAADTPPTSPATTVATHAPVAAMSSPPTPQGHHRADPATASTSDFFFIDNRDGTAYLADASLQLDGSYALGHTVLLTRSAAATAERRVLEVGSPEVVVPPLAANARSSSLSTRHQHHHHHHHPVSRSAAHRQLRGTGAAGQRHAAAAAHGATSGSPAPQPIDAGRAEEDREEEEDGDVATPNIARVVVRRSAAPCRDSSDRTSSAWMLPSSFSDSFHFDQTLLVPLGASATMARSAVIAEMSMMSERSYRSCAPARCDAYASPPVVATPVLQSPSISSVTYEAAAATAAARRARGVARPSPSCSATPTAAGARPVSRASPAPATPVMAEQLAAQQARARRETRAARPDHDIIYLIPAGAATATMTPEDIINHGWMPVHVVDTLPQVRTATEGRGGNTSAGARPVRARSYIVGGGAESPLPKKPTTAASGPTARAGETVRSAEDACVREQSLSRLSQCADGDGDGGSDAASPPPFSPASTLSASTLECINRRLSYSMSRWASAHQRFGTAARPDIADAAASIALPPATPLSFVGDVHGMSPPQGRHHGDVPGASTSDRRCLEASSLCWGGEATFSGGRSTLLDRRHDGGRSPPPVPPNESETPEREQSPPRCDAVASPNTLAVADGRARESECADGAVATVDPSSLLTSMSYQRPSTAVTGVSESYANGGSLSIPLSSSASASLAVGAPRQGSRYAPHCPLPPPPPLPHAPLQLRGAHPHRISATVFSNGSGSLSISMQSVGERSRRVQAGAGAGAALPAYAAGGSSFRTTYCNHRLGATSLNPSSGGGTGGDSSNSNSASGAGLPLSRGVLGVSTTAAAAGGRGGLPYPSTAPRSGSQRSGLVRTHSTGSMQTGKAGGGAAMVLSVSGSAVAPRDALRPHHHFNAGPHQQQQQQRQRQNLRRTATAVRGAAGPSPAGHRRRVVPDTSVFLPWSPITITPESSVNFGAAAADGPARRSSTVFAFVPMTLVPFTSSAETSTTTTATTTTTTREAVSASDVAAPMPSDSAHDADGATVTLAAPRPPLSTMAAAMLRAAATNRQPPAVSLAAPTPSSGGSGSGGVGGVGGVGGGGAAVRDSLLFSFLQHAASQTPVSVEDSVSEDGVFTASSSAAAAAAEASNRKSMALSRVSWGLTPHDGAGDFNSIVAAAMEATVNQFQASLCAASTAAEQEPQPAVPATSATSAHQAGVGGAVKENRPGQPWSTARGAGQRKSESPGATRPLGLREAAATNVVARLSSKARSPSQASTANGSAVV</sequence>
<feature type="compositionally biased region" description="Basic and acidic residues" evidence="1">
    <location>
        <begin position="28"/>
        <end position="38"/>
    </location>
</feature>
<feature type="compositionally biased region" description="Low complexity" evidence="1">
    <location>
        <begin position="419"/>
        <end position="441"/>
    </location>
</feature>
<feature type="compositionally biased region" description="Low complexity" evidence="1">
    <location>
        <begin position="1260"/>
        <end position="1281"/>
    </location>
</feature>
<feature type="region of interest" description="Disordered" evidence="1">
    <location>
        <begin position="697"/>
        <end position="764"/>
    </location>
</feature>
<feature type="region of interest" description="Disordered" evidence="1">
    <location>
        <begin position="1067"/>
        <end position="1088"/>
    </location>
</feature>
<evidence type="ECO:0000313" key="3">
    <source>
        <dbReference type="Proteomes" id="UP001430356"/>
    </source>
</evidence>
<organism evidence="2 3">
    <name type="scientific">Novymonas esmeraldas</name>
    <dbReference type="NCBI Taxonomy" id="1808958"/>
    <lineage>
        <taxon>Eukaryota</taxon>
        <taxon>Discoba</taxon>
        <taxon>Euglenozoa</taxon>
        <taxon>Kinetoplastea</taxon>
        <taxon>Metakinetoplastina</taxon>
        <taxon>Trypanosomatida</taxon>
        <taxon>Trypanosomatidae</taxon>
        <taxon>Novymonas</taxon>
    </lineage>
</organism>
<feature type="region of interest" description="Disordered" evidence="1">
    <location>
        <begin position="1104"/>
        <end position="1142"/>
    </location>
</feature>
<feature type="region of interest" description="Disordered" evidence="1">
    <location>
        <begin position="1"/>
        <end position="77"/>
    </location>
</feature>
<feature type="compositionally biased region" description="Low complexity" evidence="1">
    <location>
        <begin position="157"/>
        <end position="180"/>
    </location>
</feature>
<dbReference type="EMBL" id="JAECZO010000047">
    <property type="protein sequence ID" value="KAK7195083.1"/>
    <property type="molecule type" value="Genomic_DNA"/>
</dbReference>